<dbReference type="GO" id="GO:0000973">
    <property type="term" value="P:post-transcriptional tethering of RNA polymerase II gene DNA at nuclear periphery"/>
    <property type="evidence" value="ECO:0007669"/>
    <property type="project" value="TreeGrafter"/>
</dbReference>
<evidence type="ECO:0000313" key="10">
    <source>
        <dbReference type="Proteomes" id="UP001233999"/>
    </source>
</evidence>
<keyword evidence="4" id="KW-0653">Protein transport</keyword>
<keyword evidence="7 8" id="KW-0539">Nucleus</keyword>
<dbReference type="EMBL" id="JASPKZ010007617">
    <property type="protein sequence ID" value="KAJ9583309.1"/>
    <property type="molecule type" value="Genomic_DNA"/>
</dbReference>
<name>A0AAD7ZM47_DIPPU</name>
<keyword evidence="10" id="KW-1185">Reference proteome</keyword>
<dbReference type="AlphaFoldDB" id="A0AAD7ZM47"/>
<reference evidence="9" key="2">
    <citation type="submission" date="2023-05" db="EMBL/GenBank/DDBJ databases">
        <authorList>
            <person name="Fouks B."/>
        </authorList>
    </citation>
    <scope>NUCLEOTIDE SEQUENCE</scope>
    <source>
        <strain evidence="9">Stay&amp;Tobe</strain>
        <tissue evidence="9">Testes</tissue>
    </source>
</reference>
<dbReference type="Gene3D" id="1.10.3450.20">
    <property type="match status" value="1"/>
</dbReference>
<keyword evidence="2 8" id="KW-0813">Transport</keyword>
<dbReference type="GO" id="GO:0017056">
    <property type="term" value="F:structural constituent of nuclear pore"/>
    <property type="evidence" value="ECO:0007669"/>
    <property type="project" value="UniProtKB-UniRule"/>
</dbReference>
<evidence type="ECO:0000256" key="8">
    <source>
        <dbReference type="RuleBase" id="RU365072"/>
    </source>
</evidence>
<feature type="non-terminal residue" evidence="9">
    <location>
        <position position="1"/>
    </location>
</feature>
<evidence type="ECO:0000256" key="6">
    <source>
        <dbReference type="ARBA" id="ARBA00023132"/>
    </source>
</evidence>
<dbReference type="PANTHER" id="PTHR13003:SF2">
    <property type="entry name" value="NUCLEAR PORE COMPLEX PROTEIN NUP107"/>
    <property type="match status" value="1"/>
</dbReference>
<dbReference type="Pfam" id="PF04121">
    <property type="entry name" value="Nup84_Nup100"/>
    <property type="match status" value="1"/>
</dbReference>
<reference evidence="9" key="1">
    <citation type="journal article" date="2023" name="IScience">
        <title>Live-bearing cockroach genome reveals convergent evolutionary mechanisms linked to viviparity in insects and beyond.</title>
        <authorList>
            <person name="Fouks B."/>
            <person name="Harrison M.C."/>
            <person name="Mikhailova A.A."/>
            <person name="Marchal E."/>
            <person name="English S."/>
            <person name="Carruthers M."/>
            <person name="Jennings E.C."/>
            <person name="Chiamaka E.L."/>
            <person name="Frigard R.A."/>
            <person name="Pippel M."/>
            <person name="Attardo G.M."/>
            <person name="Benoit J.B."/>
            <person name="Bornberg-Bauer E."/>
            <person name="Tobe S.S."/>
        </authorList>
    </citation>
    <scope>NUCLEOTIDE SEQUENCE</scope>
    <source>
        <strain evidence="9">Stay&amp;Tobe</strain>
    </source>
</reference>
<dbReference type="Proteomes" id="UP001233999">
    <property type="component" value="Unassembled WGS sequence"/>
</dbReference>
<comment type="caution">
    <text evidence="9">The sequence shown here is derived from an EMBL/GenBank/DDBJ whole genome shotgun (WGS) entry which is preliminary data.</text>
</comment>
<comment type="subcellular location">
    <subcellularLocation>
        <location evidence="8">Nucleus</location>
        <location evidence="8">Nuclear pore complex</location>
    </subcellularLocation>
    <subcellularLocation>
        <location evidence="8">Nucleus membrane</location>
    </subcellularLocation>
</comment>
<keyword evidence="6 8" id="KW-0906">Nuclear pore complex</keyword>
<dbReference type="GO" id="GO:0006406">
    <property type="term" value="P:mRNA export from nucleus"/>
    <property type="evidence" value="ECO:0007669"/>
    <property type="project" value="TreeGrafter"/>
</dbReference>
<dbReference type="PANTHER" id="PTHR13003">
    <property type="entry name" value="NUP107-RELATED"/>
    <property type="match status" value="1"/>
</dbReference>
<dbReference type="GO" id="GO:0031080">
    <property type="term" value="C:nuclear pore outer ring"/>
    <property type="evidence" value="ECO:0007669"/>
    <property type="project" value="TreeGrafter"/>
</dbReference>
<comment type="similarity">
    <text evidence="1 8">Belongs to the nucleoporin Nup84/Nup107 family.</text>
</comment>
<evidence type="ECO:0000256" key="4">
    <source>
        <dbReference type="ARBA" id="ARBA00022927"/>
    </source>
</evidence>
<evidence type="ECO:0000256" key="3">
    <source>
        <dbReference type="ARBA" id="ARBA00022816"/>
    </source>
</evidence>
<evidence type="ECO:0000313" key="9">
    <source>
        <dbReference type="EMBL" id="KAJ9583309.1"/>
    </source>
</evidence>
<accession>A0AAD7ZM47</accession>
<proteinExistence type="inferred from homology"/>
<evidence type="ECO:0000256" key="5">
    <source>
        <dbReference type="ARBA" id="ARBA00023010"/>
    </source>
</evidence>
<evidence type="ECO:0000256" key="1">
    <source>
        <dbReference type="ARBA" id="ARBA00009510"/>
    </source>
</evidence>
<dbReference type="InterPro" id="IPR007252">
    <property type="entry name" value="Nup84/Nup107"/>
</dbReference>
<organism evidence="9 10">
    <name type="scientific">Diploptera punctata</name>
    <name type="common">Pacific beetle cockroach</name>
    <dbReference type="NCBI Taxonomy" id="6984"/>
    <lineage>
        <taxon>Eukaryota</taxon>
        <taxon>Metazoa</taxon>
        <taxon>Ecdysozoa</taxon>
        <taxon>Arthropoda</taxon>
        <taxon>Hexapoda</taxon>
        <taxon>Insecta</taxon>
        <taxon>Pterygota</taxon>
        <taxon>Neoptera</taxon>
        <taxon>Polyneoptera</taxon>
        <taxon>Dictyoptera</taxon>
        <taxon>Blattodea</taxon>
        <taxon>Blaberoidea</taxon>
        <taxon>Blaberidae</taxon>
        <taxon>Diplopterinae</taxon>
        <taxon>Diploptera</taxon>
    </lineage>
</organism>
<protein>
    <recommendedName>
        <fullName evidence="8">Nuclear pore complex protein</fullName>
    </recommendedName>
</protein>
<keyword evidence="5 8" id="KW-0811">Translocation</keyword>
<dbReference type="GO" id="GO:0031965">
    <property type="term" value="C:nuclear membrane"/>
    <property type="evidence" value="ECO:0007669"/>
    <property type="project" value="UniProtKB-SubCell"/>
</dbReference>
<evidence type="ECO:0000256" key="2">
    <source>
        <dbReference type="ARBA" id="ARBA00022448"/>
    </source>
</evidence>
<evidence type="ECO:0000256" key="7">
    <source>
        <dbReference type="ARBA" id="ARBA00023242"/>
    </source>
</evidence>
<comment type="function">
    <text evidence="8">Functions as a component of the nuclear pore complex (NPC).</text>
</comment>
<keyword evidence="8" id="KW-0472">Membrane</keyword>
<dbReference type="GO" id="GO:0006606">
    <property type="term" value="P:protein import into nucleus"/>
    <property type="evidence" value="ECO:0007669"/>
    <property type="project" value="TreeGrafter"/>
</dbReference>
<keyword evidence="3" id="KW-0509">mRNA transport</keyword>
<gene>
    <name evidence="9" type="ORF">L9F63_022326</name>
</gene>
<sequence>MERGRDQLLGTRTTDSNVQRSLKLLDTTLSSQGKSIFRISNSTPQRRKTAFRLNDCPAIYGANQFGSDNNDNKSRVQLHDLSITIGPDELSVLNNVTTGALLREQESWKNGIYLRNFATDKLYVEFLESLQAHGSEQQVFEIVSDYIQTCTDSLQIIHDVEGKLAPKSAFIFEQGKWLENERNTWRLVYCLYQNRISSQLISADDKPEEELMELALRYLSEKDIVQQLYKRDNITREWQLVIDWLEQNALDQKNEEIRLEHFTDKTIAWENTLHQLQNQADIPYRSSRAIVTMLDPDAPLRQNKPLHDIDAIYEIQVADTIFIMDFGKNVDLAEMQVADHSHEKDWRPIVHASRRHSDEDFGKNVDLAKMQVADTVMSKIGDLLSMQVADTGLRKKMLILPRCKFIMFSRLFKIDDASRTHSDEYIRKNADLAEMQVADTVMSTSAKYVDLAKMQVADTMQIYNVFTDVRKNVDIAEMQIADTVMRTSAKNVYLANMQVADTVMGTLEKNVDLAEMQVADTVMRTFIMFSRLFKFDDKGRLFLLRRRDFGKNVDLAKMQVADTVMICLAKIPVAHTVMNYFFSDGGTSEKNADLAEMQVADTVMSTSAKDYLFTDGGTSEQNSDLAEMQVADTVMSKIGDLFSMQVADTVRQKNVDIAEMQIADSLMNASRRHSDEDFGKNVDLAKMQVADTVMNCLAKMPVAHTVMSKIGDLFSIDLCFHHFFNSTGREDYFFSDGGTSEKMLTRRDASRRHSDECKSRHSHEKDWRPIVRRFIMFSRLLLKSTAREDYFFSDDGTSEKNVDLAEMQVADTVMNASRRHSDEDVHKKDCLAKMPVAHTVMSTSAKYVDLAKMQVADTRRLFLLRLRDFGKNVDLAEMQVADTVIRLRKK</sequence>
<comment type="subunit">
    <text evidence="8">Part of the nuclear pore complex (NPC).</text>
</comment>